<proteinExistence type="predicted"/>
<organism evidence="1 2">
    <name type="scientific">Catharanthus roseus</name>
    <name type="common">Madagascar periwinkle</name>
    <name type="synonym">Vinca rosea</name>
    <dbReference type="NCBI Taxonomy" id="4058"/>
    <lineage>
        <taxon>Eukaryota</taxon>
        <taxon>Viridiplantae</taxon>
        <taxon>Streptophyta</taxon>
        <taxon>Embryophyta</taxon>
        <taxon>Tracheophyta</taxon>
        <taxon>Spermatophyta</taxon>
        <taxon>Magnoliopsida</taxon>
        <taxon>eudicotyledons</taxon>
        <taxon>Gunneridae</taxon>
        <taxon>Pentapetalae</taxon>
        <taxon>asterids</taxon>
        <taxon>lamiids</taxon>
        <taxon>Gentianales</taxon>
        <taxon>Apocynaceae</taxon>
        <taxon>Rauvolfioideae</taxon>
        <taxon>Vinceae</taxon>
        <taxon>Catharanthinae</taxon>
        <taxon>Catharanthus</taxon>
    </lineage>
</organism>
<evidence type="ECO:0000313" key="2">
    <source>
        <dbReference type="Proteomes" id="UP001060085"/>
    </source>
</evidence>
<reference evidence="2" key="1">
    <citation type="journal article" date="2023" name="Nat. Plants">
        <title>Single-cell RNA sequencing provides a high-resolution roadmap for understanding the multicellular compartmentation of specialized metabolism.</title>
        <authorList>
            <person name="Sun S."/>
            <person name="Shen X."/>
            <person name="Li Y."/>
            <person name="Li Y."/>
            <person name="Wang S."/>
            <person name="Li R."/>
            <person name="Zhang H."/>
            <person name="Shen G."/>
            <person name="Guo B."/>
            <person name="Wei J."/>
            <person name="Xu J."/>
            <person name="St-Pierre B."/>
            <person name="Chen S."/>
            <person name="Sun C."/>
        </authorList>
    </citation>
    <scope>NUCLEOTIDE SEQUENCE [LARGE SCALE GENOMIC DNA]</scope>
</reference>
<sequence length="171" mass="19007">MLSFGGASSTVSYPKTQQPSYSTGLIGTLHKKNKNDEEQKKRRKKGEEQEKKIRKAKIRSQGGEGKTEEAADNFGEEMKTTTRVISKNNALGMYVILTDNAYHLYGSGSAGSAHTRKTDWIEITSMFLIVRCGGAAIYASPSTDKDGHREKVNITFYSCQYQNPNCHLMTV</sequence>
<dbReference type="Proteomes" id="UP001060085">
    <property type="component" value="Linkage Group LG03"/>
</dbReference>
<accession>A0ACC0BEI3</accession>
<name>A0ACC0BEI3_CATRO</name>
<keyword evidence="2" id="KW-1185">Reference proteome</keyword>
<gene>
    <name evidence="1" type="ORF">M9H77_11392</name>
</gene>
<dbReference type="EMBL" id="CM044703">
    <property type="protein sequence ID" value="KAI5671028.1"/>
    <property type="molecule type" value="Genomic_DNA"/>
</dbReference>
<evidence type="ECO:0000313" key="1">
    <source>
        <dbReference type="EMBL" id="KAI5671028.1"/>
    </source>
</evidence>
<comment type="caution">
    <text evidence="1">The sequence shown here is derived from an EMBL/GenBank/DDBJ whole genome shotgun (WGS) entry which is preliminary data.</text>
</comment>
<protein>
    <submittedName>
        <fullName evidence="1">Uncharacterized protein</fullName>
    </submittedName>
</protein>